<dbReference type="EMBL" id="DS990136">
    <property type="protein sequence ID" value="EET22571.1"/>
    <property type="molecule type" value="Genomic_DNA"/>
</dbReference>
<proteinExistence type="predicted"/>
<accession>A0A0X1KWC9</accession>
<dbReference type="AlphaFoldDB" id="A0A0X1KWC9"/>
<protein>
    <submittedName>
        <fullName evidence="1">Uncharacterized protein</fullName>
    </submittedName>
</protein>
<evidence type="ECO:0000313" key="1">
    <source>
        <dbReference type="EMBL" id="EET22571.1"/>
    </source>
</evidence>
<organism evidence="1">
    <name type="scientific">Vibrio cholerae (strain MO10)</name>
    <dbReference type="NCBI Taxonomy" id="345072"/>
    <lineage>
        <taxon>Bacteria</taxon>
        <taxon>Pseudomonadati</taxon>
        <taxon>Pseudomonadota</taxon>
        <taxon>Gammaproteobacteria</taxon>
        <taxon>Vibrionales</taxon>
        <taxon>Vibrionaceae</taxon>
        <taxon>Vibrio</taxon>
    </lineage>
</organism>
<gene>
    <name evidence="1" type="ORF">VchoM_00598</name>
</gene>
<dbReference type="Proteomes" id="UP000004687">
    <property type="component" value="Unassembled WGS sequence"/>
</dbReference>
<dbReference type="HOGENOM" id="CLU_3259484_0_0_6"/>
<sequence>MQEDKHATLRWRFSIFRDDLFTTLGTIDVPSHCLKYLNNFHH</sequence>
<name>A0A0X1KWC9_VIBCO</name>
<reference evidence="1" key="1">
    <citation type="submission" date="2005-09" db="EMBL/GenBank/DDBJ databases">
        <title>Annotation of Vibrio cholerae MO10.</title>
        <authorList>
            <person name="Colwell R."/>
            <person name="Grim C.J."/>
            <person name="Young S."/>
            <person name="Jaffe D."/>
            <person name="Gnerre S."/>
            <person name="Berlin A."/>
            <person name="Heiman D."/>
            <person name="Hepburn T."/>
            <person name="Shea T."/>
            <person name="Sykes S."/>
            <person name="Yandava C."/>
            <person name="Alvarado L."/>
            <person name="Kodira C."/>
            <person name="Borodovsky M."/>
            <person name="Heidelberg J."/>
            <person name="Lander E."/>
            <person name="Galagan J."/>
            <person name="Nusbaum C."/>
            <person name="Birren B."/>
        </authorList>
    </citation>
    <scope>NUCLEOTIDE SEQUENCE [LARGE SCALE GENOMIC DNA]</scope>
    <source>
        <strain evidence="1">MO10</strain>
    </source>
</reference>
<reference evidence="1" key="2">
    <citation type="submission" date="2008-07" db="EMBL/GenBank/DDBJ databases">
        <authorList>
            <consortium name="Broad Institute Genome Sequencing Platform"/>
            <person name="Colwell R."/>
            <person name="Grim C.J."/>
            <person name="Young S."/>
            <person name="Jaffe D."/>
            <person name="Gnerre S."/>
            <person name="Berlin A."/>
            <person name="Heiman D."/>
            <person name="Hepburn T."/>
            <person name="Shea T."/>
            <person name="Sykes S."/>
            <person name="Alvarado L."/>
            <person name="Kodira C."/>
            <person name="Heidelberg J."/>
            <person name="Lander E."/>
            <person name="Galagan J."/>
            <person name="Nusbaum C."/>
            <person name="Birren B."/>
        </authorList>
    </citation>
    <scope>NUCLEOTIDE SEQUENCE [LARGE SCALE GENOMIC DNA]</scope>
    <source>
        <strain evidence="1">MO10</strain>
    </source>
</reference>